<dbReference type="InterPro" id="IPR007213">
    <property type="entry name" value="Ppm1/Ppm2/Tcmp"/>
</dbReference>
<dbReference type="SUPFAM" id="SSF53335">
    <property type="entry name" value="S-adenosyl-L-methionine-dependent methyltransferases"/>
    <property type="match status" value="1"/>
</dbReference>
<dbReference type="AlphaFoldDB" id="A0A433UAG4"/>
<dbReference type="Proteomes" id="UP000271974">
    <property type="component" value="Unassembled WGS sequence"/>
</dbReference>
<dbReference type="GO" id="GO:0018423">
    <property type="term" value="F:protein C-terminal leucine carboxyl O-methyltransferase activity"/>
    <property type="evidence" value="ECO:0007669"/>
    <property type="project" value="UniProtKB-EC"/>
</dbReference>
<evidence type="ECO:0000256" key="7">
    <source>
        <dbReference type="PIRNR" id="PIRNR016305"/>
    </source>
</evidence>
<evidence type="ECO:0000256" key="3">
    <source>
        <dbReference type="ARBA" id="ARBA00010703"/>
    </source>
</evidence>
<keyword evidence="4 7" id="KW-0489">Methyltransferase</keyword>
<dbReference type="InterPro" id="IPR029063">
    <property type="entry name" value="SAM-dependent_MTases_sf"/>
</dbReference>
<dbReference type="STRING" id="188477.A0A433UAG4"/>
<dbReference type="PANTHER" id="PTHR13600:SF33">
    <property type="entry name" value="LEUCINE CARBOXYL METHYLTRANSFERASE 1"/>
    <property type="match status" value="1"/>
</dbReference>
<feature type="binding site" evidence="8">
    <location>
        <begin position="150"/>
        <end position="151"/>
    </location>
    <ligand>
        <name>S-adenosyl-L-methionine</name>
        <dbReference type="ChEBI" id="CHEBI:59789"/>
    </ligand>
</feature>
<reference evidence="9 10" key="1">
    <citation type="submission" date="2019-01" db="EMBL/GenBank/DDBJ databases">
        <title>A draft genome assembly of the solar-powered sea slug Elysia chlorotica.</title>
        <authorList>
            <person name="Cai H."/>
            <person name="Li Q."/>
            <person name="Fang X."/>
            <person name="Li J."/>
            <person name="Curtis N.E."/>
            <person name="Altenburger A."/>
            <person name="Shibata T."/>
            <person name="Feng M."/>
            <person name="Maeda T."/>
            <person name="Schwartz J.A."/>
            <person name="Shigenobu S."/>
            <person name="Lundholm N."/>
            <person name="Nishiyama T."/>
            <person name="Yang H."/>
            <person name="Hasebe M."/>
            <person name="Li S."/>
            <person name="Pierce S.K."/>
            <person name="Wang J."/>
        </authorList>
    </citation>
    <scope>NUCLEOTIDE SEQUENCE [LARGE SCALE GENOMIC DNA]</scope>
    <source>
        <strain evidence="9">EC2010</strain>
        <tissue evidence="9">Whole organism of an adult</tissue>
    </source>
</reference>
<keyword evidence="5 7" id="KW-0808">Transferase</keyword>
<evidence type="ECO:0000256" key="5">
    <source>
        <dbReference type="ARBA" id="ARBA00022679"/>
    </source>
</evidence>
<feature type="binding site" evidence="8">
    <location>
        <position position="177"/>
    </location>
    <ligand>
        <name>S-adenosyl-L-methionine</name>
        <dbReference type="ChEBI" id="CHEBI:59789"/>
    </ligand>
</feature>
<proteinExistence type="inferred from homology"/>
<comment type="function">
    <text evidence="2 7">Methylates the carboxyl group of the C-terminal leucine residue of protein phosphatase 2A catalytic subunits to form alpha-leucine ester residues.</text>
</comment>
<protein>
    <recommendedName>
        <fullName evidence="7">Leucine carboxyl methyltransferase 1</fullName>
        <ecNumber evidence="7">2.1.1.233</ecNumber>
    </recommendedName>
</protein>
<evidence type="ECO:0000256" key="6">
    <source>
        <dbReference type="ARBA" id="ARBA00022691"/>
    </source>
</evidence>
<accession>A0A433UAG4</accession>
<feature type="binding site" evidence="8">
    <location>
        <position position="54"/>
    </location>
    <ligand>
        <name>S-adenosyl-L-methionine</name>
        <dbReference type="ChEBI" id="CHEBI:59789"/>
    </ligand>
</feature>
<dbReference type="PANTHER" id="PTHR13600">
    <property type="entry name" value="LEUCINE CARBOXYL METHYLTRANSFERASE"/>
    <property type="match status" value="1"/>
</dbReference>
<feature type="binding site" evidence="8">
    <location>
        <position position="79"/>
    </location>
    <ligand>
        <name>S-adenosyl-L-methionine</name>
        <dbReference type="ChEBI" id="CHEBI:59789"/>
    </ligand>
</feature>
<evidence type="ECO:0000256" key="8">
    <source>
        <dbReference type="PIRSR" id="PIRSR016305-1"/>
    </source>
</evidence>
<comment type="similarity">
    <text evidence="3 7">Belongs to the methyltransferase superfamily. LCMT family.</text>
</comment>
<dbReference type="InterPro" id="IPR016651">
    <property type="entry name" value="LCMT1"/>
</dbReference>
<evidence type="ECO:0000256" key="2">
    <source>
        <dbReference type="ARBA" id="ARBA00003455"/>
    </source>
</evidence>
<dbReference type="GO" id="GO:0009966">
    <property type="term" value="P:regulation of signal transduction"/>
    <property type="evidence" value="ECO:0007669"/>
    <property type="project" value="UniProtKB-ARBA"/>
</dbReference>
<evidence type="ECO:0000256" key="4">
    <source>
        <dbReference type="ARBA" id="ARBA00022603"/>
    </source>
</evidence>
<dbReference type="EMBL" id="RQTK01000024">
    <property type="protein sequence ID" value="RUS90824.1"/>
    <property type="molecule type" value="Genomic_DNA"/>
</dbReference>
<dbReference type="GO" id="GO:0032259">
    <property type="term" value="P:methylation"/>
    <property type="evidence" value="ECO:0007669"/>
    <property type="project" value="UniProtKB-KW"/>
</dbReference>
<keyword evidence="6 7" id="KW-0949">S-adenosyl-L-methionine</keyword>
<dbReference type="Pfam" id="PF04072">
    <property type="entry name" value="LCM"/>
    <property type="match status" value="1"/>
</dbReference>
<organism evidence="9 10">
    <name type="scientific">Elysia chlorotica</name>
    <name type="common">Eastern emerald elysia</name>
    <name type="synonym">Sea slug</name>
    <dbReference type="NCBI Taxonomy" id="188477"/>
    <lineage>
        <taxon>Eukaryota</taxon>
        <taxon>Metazoa</taxon>
        <taxon>Spiralia</taxon>
        <taxon>Lophotrochozoa</taxon>
        <taxon>Mollusca</taxon>
        <taxon>Gastropoda</taxon>
        <taxon>Heterobranchia</taxon>
        <taxon>Euthyneura</taxon>
        <taxon>Panpulmonata</taxon>
        <taxon>Sacoglossa</taxon>
        <taxon>Placobranchoidea</taxon>
        <taxon>Plakobranchidae</taxon>
        <taxon>Elysia</taxon>
    </lineage>
</organism>
<dbReference type="PIRSF" id="PIRSF016305">
    <property type="entry name" value="LCM_mtfrase"/>
    <property type="match status" value="1"/>
</dbReference>
<comment type="catalytic activity">
    <reaction evidence="1 7">
        <text>[phosphatase 2A protein]-C-terminal L-leucine + S-adenosyl-L-methionine = [phosphatase 2A protein]-C-terminal L-leucine methyl ester + S-adenosyl-L-homocysteine</text>
        <dbReference type="Rhea" id="RHEA:48544"/>
        <dbReference type="Rhea" id="RHEA-COMP:12134"/>
        <dbReference type="Rhea" id="RHEA-COMP:12135"/>
        <dbReference type="ChEBI" id="CHEBI:57856"/>
        <dbReference type="ChEBI" id="CHEBI:59789"/>
        <dbReference type="ChEBI" id="CHEBI:90516"/>
        <dbReference type="ChEBI" id="CHEBI:90517"/>
        <dbReference type="EC" id="2.1.1.233"/>
    </reaction>
</comment>
<sequence length="314" mass="35555">MSADPGVIGTNDDASSCKRFAVDKGYWSDPYISLFMQKLPSRKAPEISRGYYARVTSIQIIIEKFLQMTQNNCQIVSFGAGFDTLYWRLFDKGLTPKKFVEVDFEQVTTRKCHFIKSKKQLLDALTCEETDIMISKNELHSAKYHLVCANIANTAQLESKLTASGIDRSLPTLFLSECVLVYVDVEGSNKLLKWISDNFPTALFLNYEQINMTDAFGQVMIENLKARDCVLSGAAACANVNTQMDRFLNNGWSGADCLDMSTVYKCLPQSDLQRIERIEMLDERELLDQLLYHYCLAWAYKDTADLGLHTISIS</sequence>
<dbReference type="EC" id="2.1.1.233" evidence="7"/>
<keyword evidence="10" id="KW-1185">Reference proteome</keyword>
<evidence type="ECO:0000256" key="1">
    <source>
        <dbReference type="ARBA" id="ARBA00000724"/>
    </source>
</evidence>
<dbReference type="OrthoDB" id="203237at2759"/>
<dbReference type="FunFam" id="3.40.50.150:FF:000092">
    <property type="entry name" value="Leucine carboxyl methyltransferase 1"/>
    <property type="match status" value="1"/>
</dbReference>
<evidence type="ECO:0000313" key="10">
    <source>
        <dbReference type="Proteomes" id="UP000271974"/>
    </source>
</evidence>
<comment type="caution">
    <text evidence="9">The sequence shown here is derived from an EMBL/GenBank/DDBJ whole genome shotgun (WGS) entry which is preliminary data.</text>
</comment>
<gene>
    <name evidence="9" type="ORF">EGW08_001443</name>
</gene>
<name>A0A433UAG4_ELYCH</name>
<evidence type="ECO:0000313" key="9">
    <source>
        <dbReference type="EMBL" id="RUS90824.1"/>
    </source>
</evidence>
<dbReference type="Gene3D" id="3.40.50.150">
    <property type="entry name" value="Vaccinia Virus protein VP39"/>
    <property type="match status" value="1"/>
</dbReference>
<dbReference type="GO" id="GO:0005829">
    <property type="term" value="C:cytosol"/>
    <property type="evidence" value="ECO:0007669"/>
    <property type="project" value="TreeGrafter"/>
</dbReference>